<proteinExistence type="inferred from homology"/>
<dbReference type="PROSITE" id="PS51353">
    <property type="entry name" value="ARSC"/>
    <property type="match status" value="1"/>
</dbReference>
<name>A0A1M5E1F6_9SPHI</name>
<evidence type="ECO:0000313" key="4">
    <source>
        <dbReference type="Proteomes" id="UP000184287"/>
    </source>
</evidence>
<comment type="similarity">
    <text evidence="1 2">Belongs to the ArsC family.</text>
</comment>
<protein>
    <submittedName>
        <fullName evidence="3">Transcriptional regulator, Spx/MgsR family</fullName>
    </submittedName>
</protein>
<organism evidence="3 4">
    <name type="scientific">Pedobacter caeni</name>
    <dbReference type="NCBI Taxonomy" id="288992"/>
    <lineage>
        <taxon>Bacteria</taxon>
        <taxon>Pseudomonadati</taxon>
        <taxon>Bacteroidota</taxon>
        <taxon>Sphingobacteriia</taxon>
        <taxon>Sphingobacteriales</taxon>
        <taxon>Sphingobacteriaceae</taxon>
        <taxon>Pedobacter</taxon>
    </lineage>
</organism>
<dbReference type="PANTHER" id="PTHR30041">
    <property type="entry name" value="ARSENATE REDUCTASE"/>
    <property type="match status" value="1"/>
</dbReference>
<dbReference type="STRING" id="288992.SAMN04488522_103472"/>
<dbReference type="InterPro" id="IPR006660">
    <property type="entry name" value="Arsenate_reductase-like"/>
</dbReference>
<dbReference type="Gene3D" id="3.40.30.10">
    <property type="entry name" value="Glutaredoxin"/>
    <property type="match status" value="1"/>
</dbReference>
<dbReference type="Pfam" id="PF03960">
    <property type="entry name" value="ArsC"/>
    <property type="match status" value="1"/>
</dbReference>
<evidence type="ECO:0000256" key="2">
    <source>
        <dbReference type="PROSITE-ProRule" id="PRU01282"/>
    </source>
</evidence>
<dbReference type="InterPro" id="IPR036249">
    <property type="entry name" value="Thioredoxin-like_sf"/>
</dbReference>
<accession>A0A1M5E1F6</accession>
<keyword evidence="4" id="KW-1185">Reference proteome</keyword>
<sequence length="124" mass="14071">MIINFIFADMIIYGIPNCNTVKKARTWLADNGFNPTFHDFKKSGITAEKLNEWCATFGWEKVLNKKGTTWKKLSPGEQALVVDQESAVQLLLKYTSAIKRPVVELNGKAVLISFEEEAYQKTLK</sequence>
<evidence type="ECO:0000313" key="3">
    <source>
        <dbReference type="EMBL" id="SHF73098.1"/>
    </source>
</evidence>
<dbReference type="InterPro" id="IPR006504">
    <property type="entry name" value="Tscrpt_reg_Spx/MgsR"/>
</dbReference>
<dbReference type="CDD" id="cd03035">
    <property type="entry name" value="ArsC_Yffb"/>
    <property type="match status" value="1"/>
</dbReference>
<dbReference type="AlphaFoldDB" id="A0A1M5E1F6"/>
<dbReference type="SUPFAM" id="SSF52833">
    <property type="entry name" value="Thioredoxin-like"/>
    <property type="match status" value="1"/>
</dbReference>
<dbReference type="PANTHER" id="PTHR30041:SF8">
    <property type="entry name" value="PROTEIN YFFB"/>
    <property type="match status" value="1"/>
</dbReference>
<dbReference type="NCBIfam" id="TIGR01617">
    <property type="entry name" value="arsC_related"/>
    <property type="match status" value="1"/>
</dbReference>
<gene>
    <name evidence="3" type="ORF">SAMN04488522_103472</name>
</gene>
<dbReference type="Proteomes" id="UP000184287">
    <property type="component" value="Unassembled WGS sequence"/>
</dbReference>
<reference evidence="4" key="1">
    <citation type="submission" date="2016-11" db="EMBL/GenBank/DDBJ databases">
        <authorList>
            <person name="Varghese N."/>
            <person name="Submissions S."/>
        </authorList>
    </citation>
    <scope>NUCLEOTIDE SEQUENCE [LARGE SCALE GENOMIC DNA]</scope>
    <source>
        <strain evidence="4">DSM 16990</strain>
    </source>
</reference>
<dbReference type="EMBL" id="FQUQ01000003">
    <property type="protein sequence ID" value="SHF73098.1"/>
    <property type="molecule type" value="Genomic_DNA"/>
</dbReference>
<evidence type="ECO:0000256" key="1">
    <source>
        <dbReference type="ARBA" id="ARBA00007198"/>
    </source>
</evidence>